<accession>A0A2P7Z3X7</accession>
<dbReference type="Proteomes" id="UP000243723">
    <property type="component" value="Unassembled WGS sequence"/>
</dbReference>
<evidence type="ECO:0000256" key="2">
    <source>
        <dbReference type="SAM" id="MobiDB-lite"/>
    </source>
</evidence>
<feature type="compositionally biased region" description="Low complexity" evidence="2">
    <location>
        <begin position="301"/>
        <end position="324"/>
    </location>
</feature>
<dbReference type="AlphaFoldDB" id="A0A2P7Z3X7"/>
<feature type="compositionally biased region" description="Pro residues" evidence="2">
    <location>
        <begin position="141"/>
        <end position="150"/>
    </location>
</feature>
<feature type="region of interest" description="Disordered" evidence="2">
    <location>
        <begin position="125"/>
        <end position="337"/>
    </location>
</feature>
<feature type="compositionally biased region" description="Gly residues" evidence="2">
    <location>
        <begin position="350"/>
        <end position="361"/>
    </location>
</feature>
<comment type="caution">
    <text evidence="3">The sequence shown here is derived from an EMBL/GenBank/DDBJ whole genome shotgun (WGS) entry which is preliminary data.</text>
</comment>
<keyword evidence="4" id="KW-1185">Reference proteome</keyword>
<dbReference type="EMBL" id="NHZQ01000331">
    <property type="protein sequence ID" value="PSK42915.1"/>
    <property type="molecule type" value="Genomic_DNA"/>
</dbReference>
<feature type="coiled-coil region" evidence="1">
    <location>
        <begin position="57"/>
        <end position="88"/>
    </location>
</feature>
<reference evidence="3 4" key="1">
    <citation type="submission" date="2017-05" db="EMBL/GenBank/DDBJ databases">
        <title>Draft genome sequence of Elsinoe australis.</title>
        <authorList>
            <person name="Cheng Q."/>
        </authorList>
    </citation>
    <scope>NUCLEOTIDE SEQUENCE [LARGE SCALE GENOMIC DNA]</scope>
    <source>
        <strain evidence="3 4">NL1</strain>
    </source>
</reference>
<feature type="compositionally biased region" description="Polar residues" evidence="2">
    <location>
        <begin position="125"/>
        <end position="138"/>
    </location>
</feature>
<evidence type="ECO:0000256" key="1">
    <source>
        <dbReference type="SAM" id="Coils"/>
    </source>
</evidence>
<evidence type="ECO:0000313" key="4">
    <source>
        <dbReference type="Proteomes" id="UP000243723"/>
    </source>
</evidence>
<gene>
    <name evidence="3" type="ORF">B9Z65_6869</name>
</gene>
<proteinExistence type="predicted"/>
<feature type="compositionally biased region" description="Polar residues" evidence="2">
    <location>
        <begin position="184"/>
        <end position="197"/>
    </location>
</feature>
<feature type="compositionally biased region" description="Low complexity" evidence="2">
    <location>
        <begin position="260"/>
        <end position="293"/>
    </location>
</feature>
<keyword evidence="1" id="KW-0175">Coiled coil</keyword>
<organism evidence="3 4">
    <name type="scientific">Elsinoe australis</name>
    <dbReference type="NCBI Taxonomy" id="40998"/>
    <lineage>
        <taxon>Eukaryota</taxon>
        <taxon>Fungi</taxon>
        <taxon>Dikarya</taxon>
        <taxon>Ascomycota</taxon>
        <taxon>Pezizomycotina</taxon>
        <taxon>Dothideomycetes</taxon>
        <taxon>Dothideomycetidae</taxon>
        <taxon>Myriangiales</taxon>
        <taxon>Elsinoaceae</taxon>
        <taxon>Elsinoe</taxon>
    </lineage>
</organism>
<dbReference type="OrthoDB" id="5409998at2759"/>
<feature type="region of interest" description="Disordered" evidence="2">
    <location>
        <begin position="350"/>
        <end position="373"/>
    </location>
</feature>
<dbReference type="STRING" id="40998.A0A2P7Z3X7"/>
<name>A0A2P7Z3X7_9PEZI</name>
<feature type="compositionally biased region" description="Low complexity" evidence="2">
    <location>
        <begin position="215"/>
        <end position="234"/>
    </location>
</feature>
<evidence type="ECO:0000313" key="3">
    <source>
        <dbReference type="EMBL" id="PSK42915.1"/>
    </source>
</evidence>
<sequence length="373" mass="39843">MENGQQQRRSPLDQMQLMFSKALECTGQVFLAANQNGNRDRAAATAMRLKQIIPEANMRYHDALDELEAELMQARSILKRELATLREKEAATTNGINAAQPIESKDVEMPDMPTLPDEPTVSIESQAPQAQMTNGTTTAPSPKPEAPKPAPALMINTAGQDESKDDAEPATGGMSAMDFDSLFNDPNSATASNSMVGTPTIAPDFADAPKPGASAMQAAEQANNDNNEDLSSLLPGLESYANADNDMIDLSTPEAKKPEGAQQAQKESQSQSQNESQGQDTSQQNQAQNSGQGQNQGQGQGQNQQNQDQSQNQNQTQNTVSNSGGSQAGEQRDTTFDDLMNFADFDMAGFGGGDDNFGDGSGATFDESFFNID</sequence>
<protein>
    <submittedName>
        <fullName evidence="3">Uncharacterized protein</fullName>
    </submittedName>
</protein>